<evidence type="ECO:0000313" key="1">
    <source>
        <dbReference type="EMBL" id="MBD3587428.1"/>
    </source>
</evidence>
<dbReference type="EMBL" id="JABBXD010000013">
    <property type="protein sequence ID" value="MBD3587428.1"/>
    <property type="molecule type" value="Genomic_DNA"/>
</dbReference>
<gene>
    <name evidence="1" type="ORF">HHX48_16950</name>
</gene>
<dbReference type="InterPro" id="IPR021352">
    <property type="entry name" value="DUF2971"/>
</dbReference>
<dbReference type="Proteomes" id="UP000624419">
    <property type="component" value="Unassembled WGS sequence"/>
</dbReference>
<dbReference type="Pfam" id="PF11185">
    <property type="entry name" value="DUF2971"/>
    <property type="match status" value="1"/>
</dbReference>
<keyword evidence="2" id="KW-1185">Reference proteome</keyword>
<proteinExistence type="predicted"/>
<organism evidence="1 2">
    <name type="scientific">Salinimonas profundi</name>
    <dbReference type="NCBI Taxonomy" id="2729140"/>
    <lineage>
        <taxon>Bacteria</taxon>
        <taxon>Pseudomonadati</taxon>
        <taxon>Pseudomonadota</taxon>
        <taxon>Gammaproteobacteria</taxon>
        <taxon>Alteromonadales</taxon>
        <taxon>Alteromonadaceae</taxon>
        <taxon>Alteromonas/Salinimonas group</taxon>
        <taxon>Salinimonas</taxon>
    </lineage>
</organism>
<comment type="caution">
    <text evidence="1">The sequence shown here is derived from an EMBL/GenBank/DDBJ whole genome shotgun (WGS) entry which is preliminary data.</text>
</comment>
<protein>
    <submittedName>
        <fullName evidence="1">DUF2971 domain-containing protein</fullName>
    </submittedName>
</protein>
<sequence>MNDPKPEVLYKYRAVNKFTLDTLVSNQIYFPTPTKFNDPFDTKCSFSKSIEKASYNEAKKVFGSDADDMLVFKAGSSKSTATDKFTQELSQRGILSLCETKNNQLLWAHYASDHTGICIGFEVSSENSLGDSKHTHKVNYTESYPSISQKSLGSPRHRKEAQHRVLHTKSKLWSYEQEWRCIYPEGDKVYDVPGRICEINFGCRTTTSDKSLIKRILAGSNLKFYQAELKQTDFGLKFRLV</sequence>
<reference evidence="1 2" key="1">
    <citation type="submission" date="2020-04" db="EMBL/GenBank/DDBJ databases">
        <title>Salinimonas sp. HHU 13199.</title>
        <authorList>
            <person name="Cui X."/>
            <person name="Zhang D."/>
        </authorList>
    </citation>
    <scope>NUCLEOTIDE SEQUENCE [LARGE SCALE GENOMIC DNA]</scope>
    <source>
        <strain evidence="1 2">HHU 13199</strain>
    </source>
</reference>
<accession>A0ABR8LPY4</accession>
<name>A0ABR8LPY4_9ALTE</name>
<dbReference type="RefSeq" id="WP_191026514.1">
    <property type="nucleotide sequence ID" value="NZ_JABBXD010000013.1"/>
</dbReference>
<evidence type="ECO:0000313" key="2">
    <source>
        <dbReference type="Proteomes" id="UP000624419"/>
    </source>
</evidence>